<dbReference type="InterPro" id="IPR001096">
    <property type="entry name" value="Peptidase_C13"/>
</dbReference>
<dbReference type="InterPro" id="IPR046427">
    <property type="entry name" value="Legumain_prodom_sf"/>
</dbReference>
<dbReference type="PANTHER" id="PTHR12000">
    <property type="entry name" value="HEMOGLOBINASE FAMILY MEMBER"/>
    <property type="match status" value="1"/>
</dbReference>
<dbReference type="PANTHER" id="PTHR12000:SF42">
    <property type="entry name" value="LEGUMAIN"/>
    <property type="match status" value="1"/>
</dbReference>
<protein>
    <recommendedName>
        <fullName evidence="6">Legumain</fullName>
    </recommendedName>
</protein>
<feature type="chain" id="PRO_5003117712" description="Legumain" evidence="3">
    <location>
        <begin position="20"/>
        <end position="416"/>
    </location>
</feature>
<evidence type="ECO:0000256" key="2">
    <source>
        <dbReference type="PIRSR" id="PIRSR019663-1"/>
    </source>
</evidence>
<dbReference type="Proteomes" id="UP000008312">
    <property type="component" value="Unassembled WGS sequence"/>
</dbReference>
<keyword evidence="3" id="KW-0732">Signal</keyword>
<dbReference type="GO" id="GO:0051603">
    <property type="term" value="P:proteolysis involved in protein catabolic process"/>
    <property type="evidence" value="ECO:0007669"/>
    <property type="project" value="TreeGrafter"/>
</dbReference>
<dbReference type="RefSeq" id="XP_012896157.1">
    <property type="nucleotide sequence ID" value="XM_013040703.1"/>
</dbReference>
<organism evidence="4">
    <name type="scientific">Blastocystis hominis</name>
    <dbReference type="NCBI Taxonomy" id="12968"/>
    <lineage>
        <taxon>Eukaryota</taxon>
        <taxon>Sar</taxon>
        <taxon>Stramenopiles</taxon>
        <taxon>Bigyra</taxon>
        <taxon>Opalozoa</taxon>
        <taxon>Opalinata</taxon>
        <taxon>Blastocystidae</taxon>
        <taxon>Blastocystis</taxon>
    </lineage>
</organism>
<dbReference type="Gene3D" id="3.40.50.1460">
    <property type="match status" value="1"/>
</dbReference>
<feature type="active site" evidence="2">
    <location>
        <position position="142"/>
    </location>
</feature>
<evidence type="ECO:0008006" key="6">
    <source>
        <dbReference type="Google" id="ProtNLM"/>
    </source>
</evidence>
<accession>D8M220</accession>
<reference evidence="4" key="1">
    <citation type="submission" date="2010-02" db="EMBL/GenBank/DDBJ databases">
        <title>Sequencing and annotation of the Blastocystis hominis genome.</title>
        <authorList>
            <person name="Wincker P."/>
        </authorList>
    </citation>
    <scope>NUCLEOTIDE SEQUENCE</scope>
    <source>
        <strain evidence="4">Singapore isolate B</strain>
    </source>
</reference>
<evidence type="ECO:0000313" key="5">
    <source>
        <dbReference type="Proteomes" id="UP000008312"/>
    </source>
</evidence>
<dbReference type="GO" id="GO:0005773">
    <property type="term" value="C:vacuole"/>
    <property type="evidence" value="ECO:0007669"/>
    <property type="project" value="GOC"/>
</dbReference>
<dbReference type="InParanoid" id="D8M220"/>
<comment type="similarity">
    <text evidence="1">Belongs to the peptidase C13 family.</text>
</comment>
<dbReference type="AlphaFoldDB" id="D8M220"/>
<dbReference type="EMBL" id="FN668647">
    <property type="protein sequence ID" value="CBK22109.2"/>
    <property type="molecule type" value="Genomic_DNA"/>
</dbReference>
<dbReference type="Gene3D" id="1.10.132.130">
    <property type="match status" value="1"/>
</dbReference>
<dbReference type="CDD" id="cd21115">
    <property type="entry name" value="legumain_C"/>
    <property type="match status" value="1"/>
</dbReference>
<dbReference type="GeneID" id="24919377"/>
<name>D8M220_BLAHO</name>
<feature type="signal peptide" evidence="3">
    <location>
        <begin position="1"/>
        <end position="19"/>
    </location>
</feature>
<dbReference type="GO" id="GO:0004197">
    <property type="term" value="F:cysteine-type endopeptidase activity"/>
    <property type="evidence" value="ECO:0007669"/>
    <property type="project" value="TreeGrafter"/>
</dbReference>
<sequence>MRVSFFVLLLAIASASKWAVLFAGSYGIFNYRHQSDVAHMYAVLRDHEFNPDHIITIMYGDMAYNRFNPFPGTIFNHPGNNQRNYQDGLVIDYDQNYNLTKELYMSILLGDSGSVRNMTGIENPKVLKTNKDDHIFLYYIDHGGDNVIYMPHGRVMTGWELVQTIQTMYDEGKYGKLVYYLEACESGSMWETLPKNISAYALSSTLPGEDSWGTFCPPDDDVVDGVHIGTCLGEVWSCFWLEQDDAADLSTLTLQKQFDDAKDFTTTSHPLQFGDMEIAQEPVGDYISEVAGRRRFLRSENRRVEQWDSRLNDLLFWKNRALDANDREAYAKYMEIAERNLNVDRYFKQLVRKVMKNDDTMLKLHFAEKNWPCYNAVLEKYQSTYGFNDYSMKYARTLANMCTLYKGDVQDIINAM</sequence>
<proteinExistence type="inferred from homology"/>
<dbReference type="OMA" id="WMENSET"/>
<evidence type="ECO:0000256" key="3">
    <source>
        <dbReference type="SAM" id="SignalP"/>
    </source>
</evidence>
<evidence type="ECO:0000256" key="1">
    <source>
        <dbReference type="ARBA" id="ARBA00009941"/>
    </source>
</evidence>
<dbReference type="PRINTS" id="PR00776">
    <property type="entry name" value="HEMOGLOBNASE"/>
</dbReference>
<feature type="active site" description="Nucleophile" evidence="2">
    <location>
        <position position="184"/>
    </location>
</feature>
<dbReference type="PIRSF" id="PIRSF019663">
    <property type="entry name" value="Legumain"/>
    <property type="match status" value="1"/>
</dbReference>
<dbReference type="InterPro" id="IPR048501">
    <property type="entry name" value="Legum_prodom"/>
</dbReference>
<dbReference type="OrthoDB" id="192611at2759"/>
<dbReference type="GO" id="GO:0006624">
    <property type="term" value="P:vacuolar protein processing"/>
    <property type="evidence" value="ECO:0007669"/>
    <property type="project" value="TreeGrafter"/>
</dbReference>
<keyword evidence="5" id="KW-1185">Reference proteome</keyword>
<gene>
    <name evidence="4" type="ORF">GSBLH_T00002174001</name>
</gene>
<dbReference type="Pfam" id="PF01650">
    <property type="entry name" value="Peptidase_C13"/>
    <property type="match status" value="1"/>
</dbReference>
<evidence type="ECO:0000313" key="4">
    <source>
        <dbReference type="EMBL" id="CBK22109.2"/>
    </source>
</evidence>